<dbReference type="InterPro" id="IPR035897">
    <property type="entry name" value="Toll_tir_struct_dom_sf"/>
</dbReference>
<dbReference type="EMBL" id="CM001222">
    <property type="protein sequence ID" value="AES76272.2"/>
    <property type="molecule type" value="Genomic_DNA"/>
</dbReference>
<evidence type="ECO:0000313" key="5">
    <source>
        <dbReference type="Proteomes" id="UP000002051"/>
    </source>
</evidence>
<dbReference type="Gene3D" id="3.80.10.10">
    <property type="entry name" value="Ribonuclease Inhibitor"/>
    <property type="match status" value="2"/>
</dbReference>
<dbReference type="Pfam" id="PF01582">
    <property type="entry name" value="TIR"/>
    <property type="match status" value="1"/>
</dbReference>
<dbReference type="PRINTS" id="PR00364">
    <property type="entry name" value="DISEASERSIST"/>
</dbReference>
<dbReference type="EnsemblPlants" id="AES76272">
    <property type="protein sequence ID" value="AES76272"/>
    <property type="gene ID" value="MTR_6g074780"/>
</dbReference>
<dbReference type="PANTHER" id="PTHR11017">
    <property type="entry name" value="LEUCINE-RICH REPEAT-CONTAINING PROTEIN"/>
    <property type="match status" value="1"/>
</dbReference>
<reference evidence="4" key="3">
    <citation type="submission" date="2015-04" db="UniProtKB">
        <authorList>
            <consortium name="EnsemblPlants"/>
        </authorList>
    </citation>
    <scope>IDENTIFICATION</scope>
    <source>
        <strain evidence="4">cv. Jemalong A17</strain>
    </source>
</reference>
<dbReference type="eggNOG" id="ENOG502SD6T">
    <property type="taxonomic scope" value="Eukaryota"/>
</dbReference>
<proteinExistence type="predicted"/>
<name>G7KJ66_MEDTR</name>
<accession>G7KJ66</accession>
<evidence type="ECO:0000313" key="4">
    <source>
        <dbReference type="EnsemblPlants" id="AES76272"/>
    </source>
</evidence>
<dbReference type="Proteomes" id="UP000002051">
    <property type="component" value="Chromosome 6"/>
</dbReference>
<gene>
    <name evidence="3" type="ordered locus">MTR_6g074780</name>
</gene>
<dbReference type="Gene3D" id="3.40.50.300">
    <property type="entry name" value="P-loop containing nucleotide triphosphate hydrolases"/>
    <property type="match status" value="1"/>
</dbReference>
<dbReference type="SUPFAM" id="SSF52200">
    <property type="entry name" value="Toll/Interleukin receptor TIR domain"/>
    <property type="match status" value="1"/>
</dbReference>
<evidence type="ECO:0000313" key="3">
    <source>
        <dbReference type="EMBL" id="AES76272.2"/>
    </source>
</evidence>
<feature type="domain" description="TIR" evidence="2">
    <location>
        <begin position="16"/>
        <end position="187"/>
    </location>
</feature>
<sequence length="1011" mass="116830">MAMQLPTSSSSLSYDFNFDVFISFRGTDTRFGFTGNLYKALSDKGIHTFIDDKELPTGDEITPSLRKSIEESRIAIIIFSKNYATSSFCLDELVHIIHCFREKVTKVIPVFYGTEPSHVRKLEDSYGEALAKHEVEFQNDMENMERLLKWKEALHQFHSWVPLFISILNKYEYKFIEEIVTDVSNKINRCHLHVAEYLVGLESRISEVNSLLDLGCTDGVYIIGILGTGGLGKTTLAEAVYNSIVNQFECRCFLYNVRENSFKHSLKYLQEQLLSKSIGYDTPLEHDNEGIEIIKQRLCRKKVLLILDDVDKPNQLEKLVGEPGWFGQGSRVIITTRDRYLLSCHGITKIYEADSLNKEESLELLRKMTFKNDSSYDYILNRAVEYASGLPLALKVVGSNLFGKSIADCESTLDKYERIPPEDIQKILKVSFDTLEEEQQSVFLDIACCFKGCDWQKFQRHFNFIMISAPDPYYTSYIVTLHDLIEYMGIEIVRQESIKEPGERTRLWRHDDIAHVLKQNTGTSKIEMIYLNCSSMEPININEKAFKKMKKLKTLIIEKGYFSKGLKYLPKSLIVLKWKGFTSEPLSFCFSFKASKIIVFSNCKKLMNLRILTFDCSDYLTHIPDVSGLPELIRLSFQNCKNLTTIHNSVGYLYKLEILDATMCRKLKSFPPLCLPSLKKLELHFCRSLKSFPELLCKMSNIKEIWLCDTSIEEMPFSFKNLNELQKLVIMDKNFKILPKCLSECHYLEHLYLDYCESLEEIRGIPPNLTNLYAEGCKSLSSSSRRMLLSQRLHDAGCNNIVLPTGTEGIPDWFEHQVRGHNSISFWLCKKIPSITCIILIPEFAAIKKFNLFVNGNELIGSGYLFDYKGTVLPSEHAFLFDMNLDDHIDESFGNKPELYEAFKNNEWNHVELNWITEKDDHVSAQMGIHVSWEGDVIFTDPYIIERRYNERRGERNIKHSPSLRLLKDQQVDRLKIYPFSPELLKGVVEVGHFLTISNKLLRILDECCYK</sequence>
<dbReference type="SUPFAM" id="SSF52540">
    <property type="entry name" value="P-loop containing nucleoside triphosphate hydrolases"/>
    <property type="match status" value="1"/>
</dbReference>
<dbReference type="FunFam" id="3.40.50.10140:FF:000007">
    <property type="entry name" value="Disease resistance protein (TIR-NBS-LRR class)"/>
    <property type="match status" value="1"/>
</dbReference>
<reference evidence="3 5" key="2">
    <citation type="journal article" date="2014" name="BMC Genomics">
        <title>An improved genome release (version Mt4.0) for the model legume Medicago truncatula.</title>
        <authorList>
            <person name="Tang H."/>
            <person name="Krishnakumar V."/>
            <person name="Bidwell S."/>
            <person name="Rosen B."/>
            <person name="Chan A."/>
            <person name="Zhou S."/>
            <person name="Gentzbittel L."/>
            <person name="Childs K.L."/>
            <person name="Yandell M."/>
            <person name="Gundlach H."/>
            <person name="Mayer K.F."/>
            <person name="Schwartz D.C."/>
            <person name="Town C.D."/>
        </authorList>
    </citation>
    <scope>GENOME REANNOTATION</scope>
    <source>
        <strain evidence="4 5">cv. Jemalong A17</strain>
    </source>
</reference>
<dbReference type="InterPro" id="IPR042197">
    <property type="entry name" value="Apaf_helical"/>
</dbReference>
<dbReference type="InterPro" id="IPR027417">
    <property type="entry name" value="P-loop_NTPase"/>
</dbReference>
<dbReference type="SUPFAM" id="SSF52058">
    <property type="entry name" value="L domain-like"/>
    <property type="match status" value="1"/>
</dbReference>
<dbReference type="PROSITE" id="PS50104">
    <property type="entry name" value="TIR"/>
    <property type="match status" value="1"/>
</dbReference>
<dbReference type="Pfam" id="PF00931">
    <property type="entry name" value="NB-ARC"/>
    <property type="match status" value="1"/>
</dbReference>
<dbReference type="GO" id="GO:0006952">
    <property type="term" value="P:defense response"/>
    <property type="evidence" value="ECO:0007669"/>
    <property type="project" value="InterPro"/>
</dbReference>
<dbReference type="HOGENOM" id="CLU_001561_5_1_1"/>
<dbReference type="PaxDb" id="3880-AES76272"/>
<dbReference type="STRING" id="3880.G7KJ66"/>
<evidence type="ECO:0000256" key="1">
    <source>
        <dbReference type="ARBA" id="ARBA00023027"/>
    </source>
</evidence>
<dbReference type="InterPro" id="IPR000157">
    <property type="entry name" value="TIR_dom"/>
</dbReference>
<organism evidence="3 5">
    <name type="scientific">Medicago truncatula</name>
    <name type="common">Barrel medic</name>
    <name type="synonym">Medicago tribuloides</name>
    <dbReference type="NCBI Taxonomy" id="3880"/>
    <lineage>
        <taxon>Eukaryota</taxon>
        <taxon>Viridiplantae</taxon>
        <taxon>Streptophyta</taxon>
        <taxon>Embryophyta</taxon>
        <taxon>Tracheophyta</taxon>
        <taxon>Spermatophyta</taxon>
        <taxon>Magnoliopsida</taxon>
        <taxon>eudicotyledons</taxon>
        <taxon>Gunneridae</taxon>
        <taxon>Pentapetalae</taxon>
        <taxon>rosids</taxon>
        <taxon>fabids</taxon>
        <taxon>Fabales</taxon>
        <taxon>Fabaceae</taxon>
        <taxon>Papilionoideae</taxon>
        <taxon>50 kb inversion clade</taxon>
        <taxon>NPAAA clade</taxon>
        <taxon>Hologalegina</taxon>
        <taxon>IRL clade</taxon>
        <taxon>Trifolieae</taxon>
        <taxon>Medicago</taxon>
    </lineage>
</organism>
<dbReference type="AlphaFoldDB" id="G7KJ66"/>
<dbReference type="InterPro" id="IPR044974">
    <property type="entry name" value="Disease_R_plants"/>
</dbReference>
<dbReference type="GO" id="GO:0043531">
    <property type="term" value="F:ADP binding"/>
    <property type="evidence" value="ECO:0007669"/>
    <property type="project" value="InterPro"/>
</dbReference>
<dbReference type="SMART" id="SM00255">
    <property type="entry name" value="TIR"/>
    <property type="match status" value="1"/>
</dbReference>
<keyword evidence="1" id="KW-0520">NAD</keyword>
<dbReference type="InterPro" id="IPR002182">
    <property type="entry name" value="NB-ARC"/>
</dbReference>
<dbReference type="Gene3D" id="3.40.50.10140">
    <property type="entry name" value="Toll/interleukin-1 receptor homology (TIR) domain"/>
    <property type="match status" value="1"/>
</dbReference>
<accession>A0A0C3VY24</accession>
<dbReference type="InterPro" id="IPR032675">
    <property type="entry name" value="LRR_dom_sf"/>
</dbReference>
<keyword evidence="5" id="KW-1185">Reference proteome</keyword>
<protein>
    <submittedName>
        <fullName evidence="3">Disease resistance protein (TIR-NBS-LRR class), putative</fullName>
    </submittedName>
</protein>
<reference evidence="3 5" key="1">
    <citation type="journal article" date="2011" name="Nature">
        <title>The Medicago genome provides insight into the evolution of rhizobial symbioses.</title>
        <authorList>
            <person name="Young N.D."/>
            <person name="Debelle F."/>
            <person name="Oldroyd G.E."/>
            <person name="Geurts R."/>
            <person name="Cannon S.B."/>
            <person name="Udvardi M.K."/>
            <person name="Benedito V.A."/>
            <person name="Mayer K.F."/>
            <person name="Gouzy J."/>
            <person name="Schoof H."/>
            <person name="Van de Peer Y."/>
            <person name="Proost S."/>
            <person name="Cook D.R."/>
            <person name="Meyers B.C."/>
            <person name="Spannagl M."/>
            <person name="Cheung F."/>
            <person name="De Mita S."/>
            <person name="Krishnakumar V."/>
            <person name="Gundlach H."/>
            <person name="Zhou S."/>
            <person name="Mudge J."/>
            <person name="Bharti A.K."/>
            <person name="Murray J.D."/>
            <person name="Naoumkina M.A."/>
            <person name="Rosen B."/>
            <person name="Silverstein K.A."/>
            <person name="Tang H."/>
            <person name="Rombauts S."/>
            <person name="Zhao P.X."/>
            <person name="Zhou P."/>
            <person name="Barbe V."/>
            <person name="Bardou P."/>
            <person name="Bechner M."/>
            <person name="Bellec A."/>
            <person name="Berger A."/>
            <person name="Berges H."/>
            <person name="Bidwell S."/>
            <person name="Bisseling T."/>
            <person name="Choisne N."/>
            <person name="Couloux A."/>
            <person name="Denny R."/>
            <person name="Deshpande S."/>
            <person name="Dai X."/>
            <person name="Doyle J.J."/>
            <person name="Dudez A.M."/>
            <person name="Farmer A.D."/>
            <person name="Fouteau S."/>
            <person name="Franken C."/>
            <person name="Gibelin C."/>
            <person name="Gish J."/>
            <person name="Goldstein S."/>
            <person name="Gonzalez A.J."/>
            <person name="Green P.J."/>
            <person name="Hallab A."/>
            <person name="Hartog M."/>
            <person name="Hua A."/>
            <person name="Humphray S.J."/>
            <person name="Jeong D.H."/>
            <person name="Jing Y."/>
            <person name="Jocker A."/>
            <person name="Kenton S.M."/>
            <person name="Kim D.J."/>
            <person name="Klee K."/>
            <person name="Lai H."/>
            <person name="Lang C."/>
            <person name="Lin S."/>
            <person name="Macmil S.L."/>
            <person name="Magdelenat G."/>
            <person name="Matthews L."/>
            <person name="McCorrison J."/>
            <person name="Monaghan E.L."/>
            <person name="Mun J.H."/>
            <person name="Najar F.Z."/>
            <person name="Nicholson C."/>
            <person name="Noirot C."/>
            <person name="O'Bleness M."/>
            <person name="Paule C.R."/>
            <person name="Poulain J."/>
            <person name="Prion F."/>
            <person name="Qin B."/>
            <person name="Qu C."/>
            <person name="Retzel E.F."/>
            <person name="Riddle C."/>
            <person name="Sallet E."/>
            <person name="Samain S."/>
            <person name="Samson N."/>
            <person name="Sanders I."/>
            <person name="Saurat O."/>
            <person name="Scarpelli C."/>
            <person name="Schiex T."/>
            <person name="Segurens B."/>
            <person name="Severin A.J."/>
            <person name="Sherrier D.J."/>
            <person name="Shi R."/>
            <person name="Sims S."/>
            <person name="Singer S.R."/>
            <person name="Sinharoy S."/>
            <person name="Sterck L."/>
            <person name="Viollet A."/>
            <person name="Wang B.B."/>
            <person name="Wang K."/>
            <person name="Wang M."/>
            <person name="Wang X."/>
            <person name="Warfsmann J."/>
            <person name="Weissenbach J."/>
            <person name="White D.D."/>
            <person name="White J.D."/>
            <person name="Wiley G.B."/>
            <person name="Wincker P."/>
            <person name="Xing Y."/>
            <person name="Yang L."/>
            <person name="Yao Z."/>
            <person name="Ying F."/>
            <person name="Zhai J."/>
            <person name="Zhou L."/>
            <person name="Zuber A."/>
            <person name="Denarie J."/>
            <person name="Dixon R.A."/>
            <person name="May G.D."/>
            <person name="Schwartz D.C."/>
            <person name="Rogers J."/>
            <person name="Quetier F."/>
            <person name="Town C.D."/>
            <person name="Roe B.A."/>
        </authorList>
    </citation>
    <scope>NUCLEOTIDE SEQUENCE [LARGE SCALE GENOMIC DNA]</scope>
    <source>
        <strain evidence="3">A17</strain>
        <strain evidence="4 5">cv. Jemalong A17</strain>
    </source>
</reference>
<evidence type="ECO:0000259" key="2">
    <source>
        <dbReference type="PROSITE" id="PS50104"/>
    </source>
</evidence>
<dbReference type="Gene3D" id="1.10.8.430">
    <property type="entry name" value="Helical domain of apoptotic protease-activating factors"/>
    <property type="match status" value="1"/>
</dbReference>
<dbReference type="GO" id="GO:0007165">
    <property type="term" value="P:signal transduction"/>
    <property type="evidence" value="ECO:0007669"/>
    <property type="project" value="InterPro"/>
</dbReference>
<dbReference type="PANTHER" id="PTHR11017:SF219">
    <property type="entry name" value="ARCHAEAL ATPASE"/>
    <property type="match status" value="1"/>
</dbReference>